<dbReference type="PROSITE" id="PS50005">
    <property type="entry name" value="TPR"/>
    <property type="match status" value="1"/>
</dbReference>
<protein>
    <recommendedName>
        <fullName evidence="4">Outer membrane lipoprotein BamD-like domain-containing protein</fullName>
    </recommendedName>
</protein>
<feature type="compositionally biased region" description="Low complexity" evidence="3">
    <location>
        <begin position="482"/>
        <end position="491"/>
    </location>
</feature>
<proteinExistence type="predicted"/>
<feature type="region of interest" description="Disordered" evidence="3">
    <location>
        <begin position="422"/>
        <end position="450"/>
    </location>
</feature>
<dbReference type="KEGG" id="chk:D4L85_10895"/>
<sequence>MTACSSDQKTLTSLAYHNTTAHFNGYYYAREEIRKVEKSVWSSMVDDYNRILRLYPALDSAQAKGYDKDIQEAIKMASLAIQRHPNSKWVDDSYLLVGKARFYSMDWGNAIQTFKFVNTKSLDLDTKHAAIIELVRTFTEHKEYNNAQAAIDFVQKGKLSKENKKNLLLAKAYFYQEQGDLDYMVRNLTEVTPLLRKKDRPGRIFFIVGQTYQKLGFESEAYNYYKRCLSTNPEYEVDFYARLYMAQVTEISRSKSVNAARKSFRKLLKDSKNKEFKDKIFYEMGVFELKQKNLTQALEDFNRSIREGNNKRIDGEAYLRLGEIYYDTLRKYELSQAYYDSAINALPKDYEGYDRIKARQSILDEFVKNLNTIKWQDSLLAMSALDSSTLRARIDSAFQAKKRLADSNESKKKKKRNRIEIVSNTNNVFSSGDDNGQQQEGDDATDWYFGNPSAMSLGQTEFKRIWGNIALEDNWRRSLRTSTATAARSASDGATPAATDQQAVPEPAASDPVAAEYTRVDKQIPRTDEQKKEALKKIEDAYFNLGDIYYFKLLEKDNAVTSYNTLLRRFPDTAYEPEILYKLYLIFKDVDAAKSESYASLLKTKYPNSDFAKILINPDYLKESSQTAEKQKELYKTGYDLYQNGEYRQALQALNQASEMGETSFSSNIELMKVILLGKTEDINQYQFALDQFIKAHPDDPLTTYAKKLLDASHTFQADQEKVKGIQYIRSFEEPHYFVLVHRRADNLSALVSGMLERFDEENFKELKLKTSNLVLNDEYVLTLVDELPRISWALEYKKTFNEKLSTLTELRNHKFHSFVITKDNFDIFYRTKGLDEYLQFFERNYPAESQ</sequence>
<feature type="region of interest" description="Disordered" evidence="3">
    <location>
        <begin position="482"/>
        <end position="512"/>
    </location>
</feature>
<name>A0A385SL10_9BACT</name>
<dbReference type="SUPFAM" id="SSF48452">
    <property type="entry name" value="TPR-like"/>
    <property type="match status" value="2"/>
</dbReference>
<gene>
    <name evidence="5" type="ORF">D4L85_10895</name>
</gene>
<keyword evidence="2" id="KW-0802">TPR repeat</keyword>
<dbReference type="InterPro" id="IPR039565">
    <property type="entry name" value="BamD-like"/>
</dbReference>
<organism evidence="5 6">
    <name type="scientific">Chryseolinea soli</name>
    <dbReference type="NCBI Taxonomy" id="2321403"/>
    <lineage>
        <taxon>Bacteria</taxon>
        <taxon>Pseudomonadati</taxon>
        <taxon>Bacteroidota</taxon>
        <taxon>Cytophagia</taxon>
        <taxon>Cytophagales</taxon>
        <taxon>Fulvivirgaceae</taxon>
        <taxon>Chryseolinea</taxon>
    </lineage>
</organism>
<dbReference type="Gene3D" id="1.25.40.10">
    <property type="entry name" value="Tetratricopeptide repeat domain"/>
    <property type="match status" value="4"/>
</dbReference>
<dbReference type="Pfam" id="PF13525">
    <property type="entry name" value="YfiO"/>
    <property type="match status" value="1"/>
</dbReference>
<evidence type="ECO:0000313" key="5">
    <source>
        <dbReference type="EMBL" id="AYB31051.1"/>
    </source>
</evidence>
<dbReference type="Proteomes" id="UP000266183">
    <property type="component" value="Chromosome"/>
</dbReference>
<dbReference type="EMBL" id="CP032382">
    <property type="protein sequence ID" value="AYB31051.1"/>
    <property type="molecule type" value="Genomic_DNA"/>
</dbReference>
<dbReference type="AlphaFoldDB" id="A0A385SL10"/>
<evidence type="ECO:0000256" key="2">
    <source>
        <dbReference type="PROSITE-ProRule" id="PRU00339"/>
    </source>
</evidence>
<reference evidence="6" key="1">
    <citation type="submission" date="2018-09" db="EMBL/GenBank/DDBJ databases">
        <title>Chryseolinea sp. KIS68-18 isolated from soil.</title>
        <authorList>
            <person name="Weon H.-Y."/>
            <person name="Kwon S.-W."/>
            <person name="Lee S.A."/>
        </authorList>
    </citation>
    <scope>NUCLEOTIDE SEQUENCE [LARGE SCALE GENOMIC DNA]</scope>
    <source>
        <strain evidence="6">KIS68-18</strain>
    </source>
</reference>
<evidence type="ECO:0000259" key="4">
    <source>
        <dbReference type="Pfam" id="PF13525"/>
    </source>
</evidence>
<keyword evidence="1" id="KW-0732">Signal</keyword>
<dbReference type="SMART" id="SM00028">
    <property type="entry name" value="TPR"/>
    <property type="match status" value="5"/>
</dbReference>
<accession>A0A385SL10</accession>
<feature type="repeat" description="TPR" evidence="2">
    <location>
        <begin position="202"/>
        <end position="235"/>
    </location>
</feature>
<dbReference type="InterPro" id="IPR011990">
    <property type="entry name" value="TPR-like_helical_dom_sf"/>
</dbReference>
<dbReference type="InterPro" id="IPR019734">
    <property type="entry name" value="TPR_rpt"/>
</dbReference>
<evidence type="ECO:0000256" key="3">
    <source>
        <dbReference type="SAM" id="MobiDB-lite"/>
    </source>
</evidence>
<dbReference type="Pfam" id="PF13174">
    <property type="entry name" value="TPR_6"/>
    <property type="match status" value="1"/>
</dbReference>
<dbReference type="Pfam" id="PF13181">
    <property type="entry name" value="TPR_8"/>
    <property type="match status" value="2"/>
</dbReference>
<keyword evidence="6" id="KW-1185">Reference proteome</keyword>
<evidence type="ECO:0000256" key="1">
    <source>
        <dbReference type="ARBA" id="ARBA00022729"/>
    </source>
</evidence>
<evidence type="ECO:0000313" key="6">
    <source>
        <dbReference type="Proteomes" id="UP000266183"/>
    </source>
</evidence>
<feature type="domain" description="Outer membrane lipoprotein BamD-like" evidence="4">
    <location>
        <begin position="629"/>
        <end position="720"/>
    </location>
</feature>